<protein>
    <recommendedName>
        <fullName evidence="2">Zona occludens toxin N-terminal domain-containing protein</fullName>
    </recommendedName>
</protein>
<dbReference type="EMBL" id="BART01003493">
    <property type="protein sequence ID" value="GAG57412.1"/>
    <property type="molecule type" value="Genomic_DNA"/>
</dbReference>
<proteinExistence type="predicted"/>
<accession>X0ZGZ6</accession>
<feature type="non-terminal residue" evidence="1">
    <location>
        <position position="1"/>
    </location>
</feature>
<gene>
    <name evidence="1" type="ORF">S01H4_09584</name>
</gene>
<dbReference type="InterPro" id="IPR027417">
    <property type="entry name" value="P-loop_NTPase"/>
</dbReference>
<name>X0ZGZ6_9ZZZZ</name>
<evidence type="ECO:0008006" key="2">
    <source>
        <dbReference type="Google" id="ProtNLM"/>
    </source>
</evidence>
<sequence length="236" mass="28034">VLFDKEKKDIKVIMIDEARELVNARLWHSFINRAIADCNAMSRRIKPLVLIIISQFISDIDSDVRKTIMFYGKCARPMKGRTYFTLHRIWKDDRDIEKPKLRKRKLSGYIIRKGIYSIFKPDFRIKLPEKEVIKKYEDQNFQAKSKIIRKKLENLMKTLDKEIGHEFDKVNTLVDFYLKKPAMLNMVVDRIHNKYKVKKKFKEMHDLTPIEVKEFQSQLVQKLAEKGLAEIEGAES</sequence>
<reference evidence="1" key="1">
    <citation type="journal article" date="2014" name="Front. Microbiol.">
        <title>High frequency of phylogenetically diverse reductive dehalogenase-homologous genes in deep subseafloor sedimentary metagenomes.</title>
        <authorList>
            <person name="Kawai M."/>
            <person name="Futagami T."/>
            <person name="Toyoda A."/>
            <person name="Takaki Y."/>
            <person name="Nishi S."/>
            <person name="Hori S."/>
            <person name="Arai W."/>
            <person name="Tsubouchi T."/>
            <person name="Morono Y."/>
            <person name="Uchiyama I."/>
            <person name="Ito T."/>
            <person name="Fujiyama A."/>
            <person name="Inagaki F."/>
            <person name="Takami H."/>
        </authorList>
    </citation>
    <scope>NUCLEOTIDE SEQUENCE</scope>
    <source>
        <strain evidence="1">Expedition CK06-06</strain>
    </source>
</reference>
<dbReference type="AlphaFoldDB" id="X0ZGZ6"/>
<comment type="caution">
    <text evidence="1">The sequence shown here is derived from an EMBL/GenBank/DDBJ whole genome shotgun (WGS) entry which is preliminary data.</text>
</comment>
<dbReference type="Gene3D" id="3.40.50.300">
    <property type="entry name" value="P-loop containing nucleotide triphosphate hydrolases"/>
    <property type="match status" value="1"/>
</dbReference>
<evidence type="ECO:0000313" key="1">
    <source>
        <dbReference type="EMBL" id="GAG57412.1"/>
    </source>
</evidence>
<organism evidence="1">
    <name type="scientific">marine sediment metagenome</name>
    <dbReference type="NCBI Taxonomy" id="412755"/>
    <lineage>
        <taxon>unclassified sequences</taxon>
        <taxon>metagenomes</taxon>
        <taxon>ecological metagenomes</taxon>
    </lineage>
</organism>